<dbReference type="InterPro" id="IPR017853">
    <property type="entry name" value="GH"/>
</dbReference>
<keyword evidence="3" id="KW-1185">Reference proteome</keyword>
<name>A0AAJ8MW05_9TREE</name>
<dbReference type="GO" id="GO:0005737">
    <property type="term" value="C:cytoplasm"/>
    <property type="evidence" value="ECO:0007669"/>
    <property type="project" value="TreeGrafter"/>
</dbReference>
<proteinExistence type="predicted"/>
<dbReference type="GeneID" id="90829914"/>
<organism evidence="2 3">
    <name type="scientific">Kwoniella shandongensis</name>
    <dbReference type="NCBI Taxonomy" id="1734106"/>
    <lineage>
        <taxon>Eukaryota</taxon>
        <taxon>Fungi</taxon>
        <taxon>Dikarya</taxon>
        <taxon>Basidiomycota</taxon>
        <taxon>Agaricomycotina</taxon>
        <taxon>Tremellomycetes</taxon>
        <taxon>Tremellales</taxon>
        <taxon>Cryptococcaceae</taxon>
        <taxon>Kwoniella</taxon>
    </lineage>
</organism>
<dbReference type="GO" id="GO:0005978">
    <property type="term" value="P:glycogen biosynthetic process"/>
    <property type="evidence" value="ECO:0007669"/>
    <property type="project" value="TreeGrafter"/>
</dbReference>
<comment type="pathway">
    <text evidence="1">Glycan biosynthesis; glycogen biosynthesis.</text>
</comment>
<dbReference type="AlphaFoldDB" id="A0AAJ8MW05"/>
<dbReference type="GO" id="GO:0003844">
    <property type="term" value="F:1,4-alpha-glucan branching enzyme activity"/>
    <property type="evidence" value="ECO:0007669"/>
    <property type="project" value="TreeGrafter"/>
</dbReference>
<dbReference type="EMBL" id="CP144053">
    <property type="protein sequence ID" value="WWD17156.1"/>
    <property type="molecule type" value="Genomic_DNA"/>
</dbReference>
<dbReference type="Gene3D" id="3.20.20.80">
    <property type="entry name" value="Glycosidases"/>
    <property type="match status" value="1"/>
</dbReference>
<dbReference type="Proteomes" id="UP000322225">
    <property type="component" value="Chromosome 3"/>
</dbReference>
<dbReference type="RefSeq" id="XP_065823084.1">
    <property type="nucleotide sequence ID" value="XM_065967012.1"/>
</dbReference>
<evidence type="ECO:0000313" key="2">
    <source>
        <dbReference type="EMBL" id="WWD17156.1"/>
    </source>
</evidence>
<reference evidence="2" key="1">
    <citation type="submission" date="2017-08" db="EMBL/GenBank/DDBJ databases">
        <authorList>
            <person name="Cuomo C."/>
            <person name="Billmyre B."/>
            <person name="Heitman J."/>
        </authorList>
    </citation>
    <scope>NUCLEOTIDE SEQUENCE</scope>
    <source>
        <strain evidence="2">CBS 12478</strain>
    </source>
</reference>
<accession>A0AAJ8MW05</accession>
<dbReference type="PANTHER" id="PTHR43651:SF3">
    <property type="entry name" value="1,4-ALPHA-GLUCAN-BRANCHING ENZYME"/>
    <property type="match status" value="1"/>
</dbReference>
<evidence type="ECO:0000256" key="1">
    <source>
        <dbReference type="ARBA" id="ARBA00004964"/>
    </source>
</evidence>
<gene>
    <name evidence="2" type="ORF">CI109_101593</name>
</gene>
<protein>
    <submittedName>
        <fullName evidence="2">Uncharacterized protein</fullName>
    </submittedName>
</protein>
<dbReference type="SUPFAM" id="SSF51445">
    <property type="entry name" value="(Trans)glycosidases"/>
    <property type="match status" value="1"/>
</dbReference>
<evidence type="ECO:0000313" key="3">
    <source>
        <dbReference type="Proteomes" id="UP000322225"/>
    </source>
</evidence>
<sequence length="130" mass="14574">MLHETYPDVITIAEDVSGMPTLCRPVPEGGVGFDYRLSMAVPDMWIKLLKESTDADWEMGAIVHTLTNRRHMEPSVSYAESHDQALVGDKTLAFWLMDKEMSSADARFIVHTLGGEAYLNFEGNEFGHPE</sequence>
<reference evidence="2" key="2">
    <citation type="submission" date="2024-01" db="EMBL/GenBank/DDBJ databases">
        <title>Comparative genomics of Cryptococcus and Kwoniella reveals pathogenesis evolution and contrasting modes of karyotype evolution via chromosome fusion or intercentromeric recombination.</title>
        <authorList>
            <person name="Coelho M.A."/>
            <person name="David-Palma M."/>
            <person name="Shea T."/>
            <person name="Bowers K."/>
            <person name="McGinley-Smith S."/>
            <person name="Mohammad A.W."/>
            <person name="Gnirke A."/>
            <person name="Yurkov A.M."/>
            <person name="Nowrousian M."/>
            <person name="Sun S."/>
            <person name="Cuomo C.A."/>
            <person name="Heitman J."/>
        </authorList>
    </citation>
    <scope>NUCLEOTIDE SEQUENCE</scope>
    <source>
        <strain evidence="2">CBS 12478</strain>
    </source>
</reference>
<dbReference type="PANTHER" id="PTHR43651">
    <property type="entry name" value="1,4-ALPHA-GLUCAN-BRANCHING ENZYME"/>
    <property type="match status" value="1"/>
</dbReference>
<dbReference type="KEGG" id="ksn:90829914"/>